<proteinExistence type="predicted"/>
<dbReference type="Proteomes" id="UP000325141">
    <property type="component" value="Unassembled WGS sequence"/>
</dbReference>
<keyword evidence="3" id="KW-1185">Reference proteome</keyword>
<dbReference type="PROSITE" id="PS51257">
    <property type="entry name" value="PROKAR_LIPOPROTEIN"/>
    <property type="match status" value="1"/>
</dbReference>
<sequence>MKQTLIILLCAFTVGCKCKKNNQQIFETRTETIIQKDTVFRIRADSSQYIGNLTVKDAKIYLEEIKRIAGKTTPLQKPRVQLQNNQLLVDCYLDEQKLYAKWKEKHSTNQKTIIKEVAVAKSLTFWQKLLMYTGGISLVIITGWLVNRLYLKKIY</sequence>
<evidence type="ECO:0000313" key="3">
    <source>
        <dbReference type="Proteomes" id="UP000325141"/>
    </source>
</evidence>
<name>A0A5M6CFB6_9FLAO</name>
<reference evidence="2 3" key="1">
    <citation type="submission" date="2019-09" db="EMBL/GenBank/DDBJ databases">
        <title>Genome sequence and assembly of Flavobacterium sp.</title>
        <authorList>
            <person name="Chhetri G."/>
        </authorList>
    </citation>
    <scope>NUCLEOTIDE SEQUENCE [LARGE SCALE GENOMIC DNA]</scope>
    <source>
        <strain evidence="2 3">SNL9</strain>
    </source>
</reference>
<evidence type="ECO:0000313" key="2">
    <source>
        <dbReference type="EMBL" id="KAA5533898.1"/>
    </source>
</evidence>
<keyword evidence="1" id="KW-1133">Transmembrane helix</keyword>
<gene>
    <name evidence="2" type="ORF">F0460_11225</name>
</gene>
<evidence type="ECO:0008006" key="4">
    <source>
        <dbReference type="Google" id="ProtNLM"/>
    </source>
</evidence>
<dbReference type="AlphaFoldDB" id="A0A5M6CFB6"/>
<protein>
    <recommendedName>
        <fullName evidence="4">Lipoprotein</fullName>
    </recommendedName>
</protein>
<feature type="transmembrane region" description="Helical" evidence="1">
    <location>
        <begin position="129"/>
        <end position="151"/>
    </location>
</feature>
<comment type="caution">
    <text evidence="2">The sequence shown here is derived from an EMBL/GenBank/DDBJ whole genome shotgun (WGS) entry which is preliminary data.</text>
</comment>
<accession>A0A5M6CFB6</accession>
<dbReference type="RefSeq" id="WP_150013258.1">
    <property type="nucleotide sequence ID" value="NZ_VWSG01000008.1"/>
</dbReference>
<keyword evidence="1" id="KW-0812">Transmembrane</keyword>
<organism evidence="2 3">
    <name type="scientific">Paenimyroides baculatum</name>
    <dbReference type="NCBI Taxonomy" id="2608000"/>
    <lineage>
        <taxon>Bacteria</taxon>
        <taxon>Pseudomonadati</taxon>
        <taxon>Bacteroidota</taxon>
        <taxon>Flavobacteriia</taxon>
        <taxon>Flavobacteriales</taxon>
        <taxon>Flavobacteriaceae</taxon>
        <taxon>Paenimyroides</taxon>
    </lineage>
</organism>
<dbReference type="EMBL" id="VWSG01000008">
    <property type="protein sequence ID" value="KAA5533898.1"/>
    <property type="molecule type" value="Genomic_DNA"/>
</dbReference>
<keyword evidence="1" id="KW-0472">Membrane</keyword>
<evidence type="ECO:0000256" key="1">
    <source>
        <dbReference type="SAM" id="Phobius"/>
    </source>
</evidence>